<evidence type="ECO:0000256" key="1">
    <source>
        <dbReference type="ARBA" id="ARBA00022670"/>
    </source>
</evidence>
<evidence type="ECO:0000256" key="3">
    <source>
        <dbReference type="ARBA" id="ARBA00022801"/>
    </source>
</evidence>
<comment type="similarity">
    <text evidence="6">Belongs to the peptidase M3 family.</text>
</comment>
<keyword evidence="3 6" id="KW-0378">Hydrolase</keyword>
<name>A0AAW9MVC7_9FIRM</name>
<dbReference type="InterPro" id="IPR001567">
    <property type="entry name" value="Pept_M3A_M3B_dom"/>
</dbReference>
<keyword evidence="2 6" id="KW-0479">Metal-binding</keyword>
<dbReference type="GO" id="GO:0004222">
    <property type="term" value="F:metalloendopeptidase activity"/>
    <property type="evidence" value="ECO:0007669"/>
    <property type="project" value="InterPro"/>
</dbReference>
<keyword evidence="1 6" id="KW-0645">Protease</keyword>
<dbReference type="EC" id="3.4.-.-" evidence="8"/>
<evidence type="ECO:0000313" key="9">
    <source>
        <dbReference type="Proteomes" id="UP001357733"/>
    </source>
</evidence>
<feature type="domain" description="Peptidase M3A/M3B catalytic" evidence="7">
    <location>
        <begin position="169"/>
        <end position="547"/>
    </location>
</feature>
<dbReference type="PANTHER" id="PTHR11804:SF28">
    <property type="entry name" value="OLIGOENDOPEPTIDASE F"/>
    <property type="match status" value="1"/>
</dbReference>
<accession>A0AAW9MVC7</accession>
<evidence type="ECO:0000259" key="7">
    <source>
        <dbReference type="Pfam" id="PF01432"/>
    </source>
</evidence>
<dbReference type="InterPro" id="IPR045090">
    <property type="entry name" value="Pept_M3A_M3B"/>
</dbReference>
<dbReference type="AlphaFoldDB" id="A0AAW9MVC7"/>
<dbReference type="SUPFAM" id="SSF55486">
    <property type="entry name" value="Metalloproteases ('zincins'), catalytic domain"/>
    <property type="match status" value="1"/>
</dbReference>
<evidence type="ECO:0000256" key="2">
    <source>
        <dbReference type="ARBA" id="ARBA00022723"/>
    </source>
</evidence>
<dbReference type="CDD" id="cd09606">
    <property type="entry name" value="M3B_PepF"/>
    <property type="match status" value="1"/>
</dbReference>
<comment type="caution">
    <text evidence="8">The sequence shown here is derived from an EMBL/GenBank/DDBJ whole genome shotgun (WGS) entry which is preliminary data.</text>
</comment>
<organism evidence="8 9">
    <name type="scientific">Citroniella saccharovorans</name>
    <dbReference type="NCBI Taxonomy" id="2053367"/>
    <lineage>
        <taxon>Bacteria</taxon>
        <taxon>Bacillati</taxon>
        <taxon>Bacillota</taxon>
        <taxon>Tissierellia</taxon>
        <taxon>Tissierellales</taxon>
        <taxon>Peptoniphilaceae</taxon>
        <taxon>Citroniella</taxon>
    </lineage>
</organism>
<dbReference type="EMBL" id="JAYKOT010000001">
    <property type="protein sequence ID" value="MEB3428474.1"/>
    <property type="molecule type" value="Genomic_DNA"/>
</dbReference>
<keyword evidence="5 6" id="KW-0482">Metalloprotease</keyword>
<dbReference type="NCBIfam" id="TIGR02289">
    <property type="entry name" value="M3_not_pepF"/>
    <property type="match status" value="1"/>
</dbReference>
<dbReference type="PANTHER" id="PTHR11804">
    <property type="entry name" value="PROTEASE M3 THIMET OLIGOPEPTIDASE-RELATED"/>
    <property type="match status" value="1"/>
</dbReference>
<dbReference type="Proteomes" id="UP001357733">
    <property type="component" value="Unassembled WGS sequence"/>
</dbReference>
<keyword evidence="4 6" id="KW-0862">Zinc</keyword>
<sequence length="565" mass="67313">MDTTKFKDYKYERIDFDKEINFLNDLREKFINAKSAEEAKEIILNFDKKNKELSTTCSLCFIRNSIDTKDSFYKAEKDFLDEHLPIYDVCKNKFYEEILSSKFRKELEGFFGKHYFELLECFTIFKEEGIEYLQKINKLTTEYDELIASAEIEYKGKIYNLSQLTPFSQSEDRKERKEVSELTTKFFIDNEEKFDNIYDQLVKQRHEMAKALGYDSFIDYQYKNLMRVDYNKEDVAKYRDFVREYVTPVYLKLREMQKERTCLDSLKYYDTSFKFKDGNAFPKGSTEEKLEKAKKMYHELSNETAKFIDFMTEKELFDLESKPGKAGGGYCTTLDEYNAPFVFANFNGTTHDVEVLTHELGHAFQSYTSSDGRLEEYIWPTYEACEIHSMSMEFLTWPWMELFFGEDTNKFKFSHLDGAISFIPYGVTVDEFQHWVYENPYASPEERKRKYSEIERKYRPDIDYDDNEFLKKGTYWYRQGHIFSTPFYYIDYTLAQVLAFQFLLKSLDDRQMAFKDYLNICKTGGIKSFFGIIEDGNLKNPMKDGVIEDILPKLLKILEDLKENI</sequence>
<dbReference type="GO" id="GO:0006518">
    <property type="term" value="P:peptide metabolic process"/>
    <property type="evidence" value="ECO:0007669"/>
    <property type="project" value="TreeGrafter"/>
</dbReference>
<gene>
    <name evidence="8" type="ORF">VLK81_00180</name>
</gene>
<dbReference type="Pfam" id="PF01432">
    <property type="entry name" value="Peptidase_M3"/>
    <property type="match status" value="1"/>
</dbReference>
<dbReference type="InterPro" id="IPR011976">
    <property type="entry name" value="Pept_M3B_oligopep-rel"/>
</dbReference>
<protein>
    <submittedName>
        <fullName evidence="8">M3 family oligoendopeptidase</fullName>
        <ecNumber evidence="8">3.4.-.-</ecNumber>
    </submittedName>
</protein>
<evidence type="ECO:0000256" key="4">
    <source>
        <dbReference type="ARBA" id="ARBA00022833"/>
    </source>
</evidence>
<keyword evidence="9" id="KW-1185">Reference proteome</keyword>
<dbReference type="GO" id="GO:0006508">
    <property type="term" value="P:proteolysis"/>
    <property type="evidence" value="ECO:0007669"/>
    <property type="project" value="UniProtKB-KW"/>
</dbReference>
<evidence type="ECO:0000256" key="5">
    <source>
        <dbReference type="ARBA" id="ARBA00023049"/>
    </source>
</evidence>
<comment type="cofactor">
    <cofactor evidence="6">
        <name>Zn(2+)</name>
        <dbReference type="ChEBI" id="CHEBI:29105"/>
    </cofactor>
    <text evidence="6">Binds 1 zinc ion.</text>
</comment>
<dbReference type="RefSeq" id="WP_324618559.1">
    <property type="nucleotide sequence ID" value="NZ_JAYKOT010000001.1"/>
</dbReference>
<evidence type="ECO:0000313" key="8">
    <source>
        <dbReference type="EMBL" id="MEB3428474.1"/>
    </source>
</evidence>
<evidence type="ECO:0000256" key="6">
    <source>
        <dbReference type="RuleBase" id="RU003435"/>
    </source>
</evidence>
<proteinExistence type="inferred from homology"/>
<dbReference type="Gene3D" id="1.10.1370.30">
    <property type="match status" value="1"/>
</dbReference>
<dbReference type="GO" id="GO:0046872">
    <property type="term" value="F:metal ion binding"/>
    <property type="evidence" value="ECO:0007669"/>
    <property type="project" value="UniProtKB-UniRule"/>
</dbReference>
<reference evidence="8 9" key="1">
    <citation type="submission" date="2024-01" db="EMBL/GenBank/DDBJ databases">
        <title>Complete genome sequence of Citroniella saccharovorans strain M6.X9, isolated from human fecal sample.</title>
        <authorList>
            <person name="Cheng G."/>
            <person name="Westerholm M."/>
            <person name="Schnurer A."/>
        </authorList>
    </citation>
    <scope>NUCLEOTIDE SEQUENCE [LARGE SCALE GENOMIC DNA]</scope>
    <source>
        <strain evidence="8 9">DSM 29873</strain>
    </source>
</reference>